<evidence type="ECO:0000256" key="1">
    <source>
        <dbReference type="SAM" id="MobiDB-lite"/>
    </source>
</evidence>
<keyword evidence="3" id="KW-1185">Reference proteome</keyword>
<accession>A0A699ZKN1</accession>
<name>A0A699ZKN1_HAELA</name>
<organism evidence="2 3">
    <name type="scientific">Haematococcus lacustris</name>
    <name type="common">Green alga</name>
    <name type="synonym">Haematococcus pluvialis</name>
    <dbReference type="NCBI Taxonomy" id="44745"/>
    <lineage>
        <taxon>Eukaryota</taxon>
        <taxon>Viridiplantae</taxon>
        <taxon>Chlorophyta</taxon>
        <taxon>core chlorophytes</taxon>
        <taxon>Chlorophyceae</taxon>
        <taxon>CS clade</taxon>
        <taxon>Chlamydomonadales</taxon>
        <taxon>Haematococcaceae</taxon>
        <taxon>Haematococcus</taxon>
    </lineage>
</organism>
<proteinExistence type="predicted"/>
<comment type="caution">
    <text evidence="2">The sequence shown here is derived from an EMBL/GenBank/DDBJ whole genome shotgun (WGS) entry which is preliminary data.</text>
</comment>
<protein>
    <submittedName>
        <fullName evidence="2">Uncharacterized protein</fullName>
    </submittedName>
</protein>
<dbReference type="EMBL" id="BLLF01002131">
    <property type="protein sequence ID" value="GFH22821.1"/>
    <property type="molecule type" value="Genomic_DNA"/>
</dbReference>
<dbReference type="AlphaFoldDB" id="A0A699ZKN1"/>
<feature type="non-terminal residue" evidence="2">
    <location>
        <position position="1"/>
    </location>
</feature>
<evidence type="ECO:0000313" key="3">
    <source>
        <dbReference type="Proteomes" id="UP000485058"/>
    </source>
</evidence>
<dbReference type="Proteomes" id="UP000485058">
    <property type="component" value="Unassembled WGS sequence"/>
</dbReference>
<sequence length="130" mass="13608">VAILLGLFDKGSTHYNDDVAHEALTLLECILRDPLVEQCTGLVRQLCMELKADEVIAAAHRDPEDEAAAAQAGEKDKAREAAQQAGPGHHQPAPPLEQAVPQGNAEGPAGEPNKKPAEAVNPGGPGLWLA</sequence>
<gene>
    <name evidence="2" type="ORF">HaLaN_20338</name>
</gene>
<feature type="region of interest" description="Disordered" evidence="1">
    <location>
        <begin position="59"/>
        <end position="130"/>
    </location>
</feature>
<evidence type="ECO:0000313" key="2">
    <source>
        <dbReference type="EMBL" id="GFH22821.1"/>
    </source>
</evidence>
<reference evidence="2 3" key="1">
    <citation type="submission" date="2020-02" db="EMBL/GenBank/DDBJ databases">
        <title>Draft genome sequence of Haematococcus lacustris strain NIES-144.</title>
        <authorList>
            <person name="Morimoto D."/>
            <person name="Nakagawa S."/>
            <person name="Yoshida T."/>
            <person name="Sawayama S."/>
        </authorList>
    </citation>
    <scope>NUCLEOTIDE SEQUENCE [LARGE SCALE GENOMIC DNA]</scope>
    <source>
        <strain evidence="2 3">NIES-144</strain>
    </source>
</reference>